<dbReference type="RefSeq" id="WP_245897598.1">
    <property type="nucleotide sequence ID" value="NZ_ONZF01000004.1"/>
</dbReference>
<dbReference type="InterPro" id="IPR025966">
    <property type="entry name" value="OppC_N"/>
</dbReference>
<dbReference type="EMBL" id="ONZF01000004">
    <property type="protein sequence ID" value="SPJ24550.1"/>
    <property type="molecule type" value="Genomic_DNA"/>
</dbReference>
<dbReference type="Pfam" id="PF12911">
    <property type="entry name" value="OppC_N"/>
    <property type="match status" value="1"/>
</dbReference>
<reference evidence="2 3" key="1">
    <citation type="submission" date="2018-03" db="EMBL/GenBank/DDBJ databases">
        <authorList>
            <person name="Keele B.F."/>
        </authorList>
    </citation>
    <scope>NUCLEOTIDE SEQUENCE [LARGE SCALE GENOMIC DNA]</scope>
    <source>
        <strain evidence="2 3">CECT 8504</strain>
    </source>
</reference>
<evidence type="ECO:0000313" key="3">
    <source>
        <dbReference type="Proteomes" id="UP000244912"/>
    </source>
</evidence>
<organism evidence="2 3">
    <name type="scientific">Palleronia abyssalis</name>
    <dbReference type="NCBI Taxonomy" id="1501240"/>
    <lineage>
        <taxon>Bacteria</taxon>
        <taxon>Pseudomonadati</taxon>
        <taxon>Pseudomonadota</taxon>
        <taxon>Alphaproteobacteria</taxon>
        <taxon>Rhodobacterales</taxon>
        <taxon>Roseobacteraceae</taxon>
        <taxon>Palleronia</taxon>
    </lineage>
</organism>
<accession>A0A2R8BWM3</accession>
<proteinExistence type="predicted"/>
<dbReference type="GO" id="GO:0005886">
    <property type="term" value="C:plasma membrane"/>
    <property type="evidence" value="ECO:0007669"/>
    <property type="project" value="UniProtKB-SubCell"/>
</dbReference>
<feature type="domain" description="Oligopeptide transport permease C-like N-terminal" evidence="1">
    <location>
        <begin position="1"/>
        <end position="31"/>
    </location>
</feature>
<sequence length="68" mass="7279">MAVLSLVVIVCLLLLSFGAPLVAPQDPYDMAALDWLDAFLRPRTEGSGGYVHILGTDNAGRDMLSAIF</sequence>
<keyword evidence="3" id="KW-1185">Reference proteome</keyword>
<evidence type="ECO:0000313" key="2">
    <source>
        <dbReference type="EMBL" id="SPJ24550.1"/>
    </source>
</evidence>
<name>A0A2R8BWM3_9RHOB</name>
<evidence type="ECO:0000259" key="1">
    <source>
        <dbReference type="Pfam" id="PF12911"/>
    </source>
</evidence>
<dbReference type="Proteomes" id="UP000244912">
    <property type="component" value="Unassembled WGS sequence"/>
</dbReference>
<gene>
    <name evidence="2" type="ORF">PAA8504_02383</name>
</gene>
<dbReference type="AlphaFoldDB" id="A0A2R8BWM3"/>
<protein>
    <recommendedName>
        <fullName evidence="1">Oligopeptide transport permease C-like N-terminal domain-containing protein</fullName>
    </recommendedName>
</protein>